<evidence type="ECO:0000256" key="2">
    <source>
        <dbReference type="ARBA" id="ARBA00012552"/>
    </source>
</evidence>
<protein>
    <recommendedName>
        <fullName evidence="12">DEAD-box ATP-dependent RNA helicase 21</fullName>
        <ecNumber evidence="2">3.6.4.13</ecNumber>
    </recommendedName>
</protein>
<keyword evidence="9" id="KW-0539">Nucleus</keyword>
<feature type="compositionally biased region" description="Basic and acidic residues" evidence="15">
    <location>
        <begin position="1"/>
        <end position="17"/>
    </location>
</feature>
<dbReference type="OrthoDB" id="196131at2759"/>
<dbReference type="GeneID" id="8244825"/>
<organism evidence="19 20">
    <name type="scientific">Micromonas commoda (strain RCC299 / NOUM17 / CCMP2709)</name>
    <name type="common">Picoplanktonic green alga</name>
    <dbReference type="NCBI Taxonomy" id="296587"/>
    <lineage>
        <taxon>Eukaryota</taxon>
        <taxon>Viridiplantae</taxon>
        <taxon>Chlorophyta</taxon>
        <taxon>Mamiellophyceae</taxon>
        <taxon>Mamiellales</taxon>
        <taxon>Mamiellaceae</taxon>
        <taxon>Micromonas</taxon>
    </lineage>
</organism>
<dbReference type="CDD" id="cd18787">
    <property type="entry name" value="SF2_C_DEAD"/>
    <property type="match status" value="1"/>
</dbReference>
<feature type="short sequence motif" description="Q motif" evidence="13">
    <location>
        <begin position="322"/>
        <end position="350"/>
    </location>
</feature>
<dbReference type="InterPro" id="IPR027417">
    <property type="entry name" value="P-loop_NTPase"/>
</dbReference>
<name>C1EA42_MICCC</name>
<evidence type="ECO:0000259" key="18">
    <source>
        <dbReference type="PROSITE" id="PS51195"/>
    </source>
</evidence>
<keyword evidence="4 14" id="KW-0547">Nucleotide-binding</keyword>
<feature type="compositionally biased region" description="Basic and acidic residues" evidence="15">
    <location>
        <begin position="25"/>
        <end position="39"/>
    </location>
</feature>
<evidence type="ECO:0000256" key="8">
    <source>
        <dbReference type="ARBA" id="ARBA00023187"/>
    </source>
</evidence>
<dbReference type="GO" id="GO:0003724">
    <property type="term" value="F:RNA helicase activity"/>
    <property type="evidence" value="ECO:0007669"/>
    <property type="project" value="UniProtKB-EC"/>
</dbReference>
<dbReference type="GO" id="GO:0006397">
    <property type="term" value="P:mRNA processing"/>
    <property type="evidence" value="ECO:0007669"/>
    <property type="project" value="UniProtKB-KW"/>
</dbReference>
<feature type="domain" description="DEAD-box RNA helicase Q" evidence="18">
    <location>
        <begin position="322"/>
        <end position="350"/>
    </location>
</feature>
<feature type="compositionally biased region" description="Basic and acidic residues" evidence="15">
    <location>
        <begin position="137"/>
        <end position="160"/>
    </location>
</feature>
<dbReference type="KEGG" id="mis:MICPUN_83331"/>
<evidence type="ECO:0000256" key="9">
    <source>
        <dbReference type="ARBA" id="ARBA00023242"/>
    </source>
</evidence>
<evidence type="ECO:0000256" key="12">
    <source>
        <dbReference type="ARBA" id="ARBA00068856"/>
    </source>
</evidence>
<dbReference type="eggNOG" id="KOG0333">
    <property type="taxonomic scope" value="Eukaryota"/>
</dbReference>
<feature type="compositionally biased region" description="Basic and acidic residues" evidence="15">
    <location>
        <begin position="84"/>
        <end position="117"/>
    </location>
</feature>
<evidence type="ECO:0000256" key="15">
    <source>
        <dbReference type="SAM" id="MobiDB-lite"/>
    </source>
</evidence>
<dbReference type="InterPro" id="IPR000629">
    <property type="entry name" value="RNA-helicase_DEAD-box_CS"/>
</dbReference>
<dbReference type="Proteomes" id="UP000002009">
    <property type="component" value="Chromosome 7"/>
</dbReference>
<dbReference type="FunFam" id="3.40.50.300:FF:000322">
    <property type="entry name" value="probable ATP-dependent RNA helicase DDX23"/>
    <property type="match status" value="1"/>
</dbReference>
<feature type="compositionally biased region" description="Low complexity" evidence="15">
    <location>
        <begin position="44"/>
        <end position="57"/>
    </location>
</feature>
<sequence length="754" mass="85104">MNRDRRAIDDRVGKASDGDASAPAKRAEVRDGPPDESPRRTKIGLGTLDSTLDSSSSFRLRAPNADSPHEARPVHPTQPLSLEELLKKRKEDAEAKAKPTFMSKKEREEAALKRLAEQRAAAQARRDGAINGVDAGDWARERRREEERKREAERRRLRDEKAREAELTQLKEAYMGAEKVKKKVVKASDRFKFKFDWESAEDTSRDLNPLYDKKHDAALLFGRGLRAGVDRREQKTQNAAHQMNLVSRSRADAGDAMTKAEVRRWDSRRRDEDEAYERAERRMASKHWSDKALDEMNERDWRIFREDFNITTKGGRLPLPMRSWEESTMPEQVKRAIQKVGYAKPSPIQMASIPIGLLKRDVIGIAETGSGKTCAFVVPMLAYIQELPPMTDEVAALGPYALVMAPTRELAQQIEEETVKFAQFMNYRVASVVGGQSIEEQGFKLRRGCEIVIGTPGRIIDVLERRYTVLQQCNYIVLDEADRMIDMGFEPQVISVMDSMSAESLKPEEEAEKIDEQGLEASLGTKYRMTYMFSATMPPSVEKLARKYMRNPAVVTIGSAGKTSDLIKQIVQWTTSNQKPAQLELVLSQYPDTQAIIFVNTKRVVDHVSNLCFKMGYSVGAIHGGKSQDQREESLRGFKQGEYDILVATDVAGRGIDVKGIDLVVNYEMPLVIENYTHRIGRTGRAGRQGTAVSFLTSEDTDVMYELKELLTNSGNHVPGELANHQAAKVKPMRDAKGNKMTRDQYMGMQDIIH</sequence>
<proteinExistence type="inferred from homology"/>
<evidence type="ECO:0000256" key="14">
    <source>
        <dbReference type="RuleBase" id="RU000492"/>
    </source>
</evidence>
<comment type="catalytic activity">
    <reaction evidence="11">
        <text>ATP + H2O = ADP + phosphate + H(+)</text>
        <dbReference type="Rhea" id="RHEA:13065"/>
        <dbReference type="ChEBI" id="CHEBI:15377"/>
        <dbReference type="ChEBI" id="CHEBI:15378"/>
        <dbReference type="ChEBI" id="CHEBI:30616"/>
        <dbReference type="ChEBI" id="CHEBI:43474"/>
        <dbReference type="ChEBI" id="CHEBI:456216"/>
        <dbReference type="EC" id="3.6.4.13"/>
    </reaction>
</comment>
<accession>C1EA42</accession>
<dbReference type="PROSITE" id="PS51195">
    <property type="entry name" value="Q_MOTIF"/>
    <property type="match status" value="1"/>
</dbReference>
<dbReference type="InParanoid" id="C1EA42"/>
<dbReference type="SMART" id="SM00490">
    <property type="entry name" value="HELICc"/>
    <property type="match status" value="1"/>
</dbReference>
<keyword evidence="3" id="KW-0507">mRNA processing</keyword>
<dbReference type="PANTHER" id="PTHR47958">
    <property type="entry name" value="ATP-DEPENDENT RNA HELICASE DBP3"/>
    <property type="match status" value="1"/>
</dbReference>
<evidence type="ECO:0000313" key="20">
    <source>
        <dbReference type="Proteomes" id="UP000002009"/>
    </source>
</evidence>
<dbReference type="GO" id="GO:0003676">
    <property type="term" value="F:nucleic acid binding"/>
    <property type="evidence" value="ECO:0007669"/>
    <property type="project" value="InterPro"/>
</dbReference>
<dbReference type="CDD" id="cd17945">
    <property type="entry name" value="DEADc_DDX23"/>
    <property type="match status" value="1"/>
</dbReference>
<evidence type="ECO:0000259" key="16">
    <source>
        <dbReference type="PROSITE" id="PS51192"/>
    </source>
</evidence>
<gene>
    <name evidence="19" type="ORF">MICPUN_83331</name>
</gene>
<keyword evidence="5 14" id="KW-0378">Hydrolase</keyword>
<dbReference type="Pfam" id="PF25430">
    <property type="entry name" value="DDX23"/>
    <property type="match status" value="1"/>
</dbReference>
<evidence type="ECO:0000313" key="19">
    <source>
        <dbReference type="EMBL" id="ACO65141.1"/>
    </source>
</evidence>
<evidence type="ECO:0000256" key="5">
    <source>
        <dbReference type="ARBA" id="ARBA00022801"/>
    </source>
</evidence>
<evidence type="ECO:0000256" key="10">
    <source>
        <dbReference type="ARBA" id="ARBA00037954"/>
    </source>
</evidence>
<evidence type="ECO:0000259" key="17">
    <source>
        <dbReference type="PROSITE" id="PS51194"/>
    </source>
</evidence>
<evidence type="ECO:0000256" key="6">
    <source>
        <dbReference type="ARBA" id="ARBA00022806"/>
    </source>
</evidence>
<feature type="domain" description="Helicase C-terminal" evidence="17">
    <location>
        <begin position="582"/>
        <end position="726"/>
    </location>
</feature>
<comment type="similarity">
    <text evidence="10">Belongs to the DEAD box helicase family. DDX23/PRP28 subfamily.</text>
</comment>
<keyword evidence="7 14" id="KW-0067">ATP-binding</keyword>
<dbReference type="InterPro" id="IPR014001">
    <property type="entry name" value="Helicase_ATP-bd"/>
</dbReference>
<dbReference type="SUPFAM" id="SSF52540">
    <property type="entry name" value="P-loop containing nucleoside triphosphate hydrolases"/>
    <property type="match status" value="1"/>
</dbReference>
<feature type="region of interest" description="Disordered" evidence="15">
    <location>
        <begin position="1"/>
        <end position="160"/>
    </location>
</feature>
<dbReference type="GO" id="GO:0016787">
    <property type="term" value="F:hydrolase activity"/>
    <property type="evidence" value="ECO:0007669"/>
    <property type="project" value="UniProtKB-KW"/>
</dbReference>
<dbReference type="SMART" id="SM00487">
    <property type="entry name" value="DEXDc"/>
    <property type="match status" value="1"/>
</dbReference>
<dbReference type="EC" id="3.6.4.13" evidence="2"/>
<evidence type="ECO:0000256" key="11">
    <source>
        <dbReference type="ARBA" id="ARBA00047984"/>
    </source>
</evidence>
<dbReference type="InterPro" id="IPR014014">
    <property type="entry name" value="RNA_helicase_DEAD_Q_motif"/>
</dbReference>
<evidence type="ECO:0000256" key="13">
    <source>
        <dbReference type="PROSITE-ProRule" id="PRU00552"/>
    </source>
</evidence>
<dbReference type="InterPro" id="IPR001650">
    <property type="entry name" value="Helicase_C-like"/>
</dbReference>
<evidence type="ECO:0000256" key="7">
    <source>
        <dbReference type="ARBA" id="ARBA00022840"/>
    </source>
</evidence>
<dbReference type="GO" id="GO:0008380">
    <property type="term" value="P:RNA splicing"/>
    <property type="evidence" value="ECO:0007669"/>
    <property type="project" value="UniProtKB-KW"/>
</dbReference>
<dbReference type="RefSeq" id="XP_002503883.1">
    <property type="nucleotide sequence ID" value="XM_002503837.1"/>
</dbReference>
<keyword evidence="8" id="KW-0508">mRNA splicing</keyword>
<dbReference type="FunCoup" id="C1EA42">
    <property type="interactions" value="1888"/>
</dbReference>
<dbReference type="InterPro" id="IPR011545">
    <property type="entry name" value="DEAD/DEAH_box_helicase_dom"/>
</dbReference>
<evidence type="ECO:0000256" key="1">
    <source>
        <dbReference type="ARBA" id="ARBA00004123"/>
    </source>
</evidence>
<comment type="subcellular location">
    <subcellularLocation>
        <location evidence="1">Nucleus</location>
    </subcellularLocation>
</comment>
<feature type="domain" description="Helicase ATP-binding" evidence="16">
    <location>
        <begin position="353"/>
        <end position="555"/>
    </location>
</feature>
<keyword evidence="6 14" id="KW-0347">Helicase</keyword>
<dbReference type="GO" id="GO:0005634">
    <property type="term" value="C:nucleus"/>
    <property type="evidence" value="ECO:0007669"/>
    <property type="project" value="UniProtKB-SubCell"/>
</dbReference>
<dbReference type="OMA" id="ARDIKHM"/>
<dbReference type="AlphaFoldDB" id="C1EA42"/>
<dbReference type="Pfam" id="PF00270">
    <property type="entry name" value="DEAD"/>
    <property type="match status" value="1"/>
</dbReference>
<dbReference type="Gene3D" id="3.40.50.300">
    <property type="entry name" value="P-loop containing nucleotide triphosphate hydrolases"/>
    <property type="match status" value="2"/>
</dbReference>
<reference evidence="19 20" key="1">
    <citation type="journal article" date="2009" name="Science">
        <title>Green evolution and dynamic adaptations revealed by genomes of the marine picoeukaryotes Micromonas.</title>
        <authorList>
            <person name="Worden A.Z."/>
            <person name="Lee J.H."/>
            <person name="Mock T."/>
            <person name="Rouze P."/>
            <person name="Simmons M.P."/>
            <person name="Aerts A.L."/>
            <person name="Allen A.E."/>
            <person name="Cuvelier M.L."/>
            <person name="Derelle E."/>
            <person name="Everett M.V."/>
            <person name="Foulon E."/>
            <person name="Grimwood J."/>
            <person name="Gundlach H."/>
            <person name="Henrissat B."/>
            <person name="Napoli C."/>
            <person name="McDonald S.M."/>
            <person name="Parker M.S."/>
            <person name="Rombauts S."/>
            <person name="Salamov A."/>
            <person name="Von Dassow P."/>
            <person name="Badger J.H."/>
            <person name="Coutinho P.M."/>
            <person name="Demir E."/>
            <person name="Dubchak I."/>
            <person name="Gentemann C."/>
            <person name="Eikrem W."/>
            <person name="Gready J.E."/>
            <person name="John U."/>
            <person name="Lanier W."/>
            <person name="Lindquist E.A."/>
            <person name="Lucas S."/>
            <person name="Mayer K.F."/>
            <person name="Moreau H."/>
            <person name="Not F."/>
            <person name="Otillar R."/>
            <person name="Panaud O."/>
            <person name="Pangilinan J."/>
            <person name="Paulsen I."/>
            <person name="Piegu B."/>
            <person name="Poliakov A."/>
            <person name="Robbens S."/>
            <person name="Schmutz J."/>
            <person name="Toulza E."/>
            <person name="Wyss T."/>
            <person name="Zelensky A."/>
            <person name="Zhou K."/>
            <person name="Armbrust E.V."/>
            <person name="Bhattacharya D."/>
            <person name="Goodenough U.W."/>
            <person name="Van de Peer Y."/>
            <person name="Grigoriev I.V."/>
        </authorList>
    </citation>
    <scope>NUCLEOTIDE SEQUENCE [LARGE SCALE GENOMIC DNA]</scope>
    <source>
        <strain evidence="20">RCC299 / NOUM17</strain>
    </source>
</reference>
<evidence type="ECO:0000256" key="4">
    <source>
        <dbReference type="ARBA" id="ARBA00022741"/>
    </source>
</evidence>
<dbReference type="PROSITE" id="PS51192">
    <property type="entry name" value="HELICASE_ATP_BIND_1"/>
    <property type="match status" value="1"/>
</dbReference>
<dbReference type="GO" id="GO:0005524">
    <property type="term" value="F:ATP binding"/>
    <property type="evidence" value="ECO:0007669"/>
    <property type="project" value="UniProtKB-KW"/>
</dbReference>
<dbReference type="STRING" id="296587.C1EA42"/>
<evidence type="ECO:0000256" key="3">
    <source>
        <dbReference type="ARBA" id="ARBA00022664"/>
    </source>
</evidence>
<dbReference type="PROSITE" id="PS00039">
    <property type="entry name" value="DEAD_ATP_HELICASE"/>
    <property type="match status" value="1"/>
</dbReference>
<dbReference type="InterPro" id="IPR057479">
    <property type="entry name" value="PRP28/DDX23-like_helical"/>
</dbReference>
<keyword evidence="20" id="KW-1185">Reference proteome</keyword>
<dbReference type="EMBL" id="CP001328">
    <property type="protein sequence ID" value="ACO65141.1"/>
    <property type="molecule type" value="Genomic_DNA"/>
</dbReference>
<dbReference type="PROSITE" id="PS51194">
    <property type="entry name" value="HELICASE_CTER"/>
    <property type="match status" value="1"/>
</dbReference>
<dbReference type="Pfam" id="PF00271">
    <property type="entry name" value="Helicase_C"/>
    <property type="match status" value="1"/>
</dbReference>